<keyword evidence="9 12" id="KW-0472">Membrane</keyword>
<feature type="transmembrane region" description="Helical" evidence="12">
    <location>
        <begin position="6"/>
        <end position="26"/>
    </location>
</feature>
<evidence type="ECO:0000256" key="12">
    <source>
        <dbReference type="SAM" id="Phobius"/>
    </source>
</evidence>
<keyword evidence="7 12" id="KW-1133">Transmembrane helix</keyword>
<sequence>MYLAHSLKLLILILCLLLNVAFFTLLERKVLGYIQIRKGPNKLGVKGLLQPFSDAVKLFSKEVNSLNSFNTKMYILSPILSLIIMTMIWLSIPFSQGLMELKLSAVFMLCCLSLSVYPVMGAGWSSNSKYPLLGSVRAVAQTISYEVSLAIVLLSLICYAGSLTLDAFNWSKSYWIFFLAPVLALVWFTTCLAEANRTPFDLSESESELVSGFNTEYSSGGFALFFLAEYGSMLFMSAITAIMLMSAGAPSGGLPLKVIFVVFMFIWVRGTLPRIRYDKLMQLTWKGFLPASLAYLLISFSLMLEI</sequence>
<reference evidence="13" key="1">
    <citation type="submission" date="2017-12" db="EMBL/GenBank/DDBJ databases">
        <authorList>
            <person name="An J."/>
        </authorList>
    </citation>
    <scope>NUCLEOTIDE SEQUENCE</scope>
</reference>
<feature type="transmembrane region" description="Helical" evidence="12">
    <location>
        <begin position="254"/>
        <end position="272"/>
    </location>
</feature>
<accession>A0A8K1Y3K2</accession>
<feature type="transmembrane region" description="Helical" evidence="12">
    <location>
        <begin position="73"/>
        <end position="92"/>
    </location>
</feature>
<dbReference type="GO" id="GO:0009060">
    <property type="term" value="P:aerobic respiration"/>
    <property type="evidence" value="ECO:0007669"/>
    <property type="project" value="TreeGrafter"/>
</dbReference>
<feature type="transmembrane region" description="Helical" evidence="12">
    <location>
        <begin position="143"/>
        <end position="162"/>
    </location>
</feature>
<comment type="similarity">
    <text evidence="3 10">Belongs to the complex I subunit 1 family.</text>
</comment>
<name>A0A8K1Y3K2_9CRUS</name>
<feature type="transmembrane region" description="Helical" evidence="12">
    <location>
        <begin position="284"/>
        <end position="304"/>
    </location>
</feature>
<evidence type="ECO:0000256" key="9">
    <source>
        <dbReference type="ARBA" id="ARBA00023136"/>
    </source>
</evidence>
<evidence type="ECO:0000256" key="6">
    <source>
        <dbReference type="ARBA" id="ARBA00022692"/>
    </source>
</evidence>
<dbReference type="InterPro" id="IPR001694">
    <property type="entry name" value="NADH_UbQ_OxRdtase_su1/FPO"/>
</dbReference>
<keyword evidence="5" id="KW-0813">Transport</keyword>
<keyword evidence="8 11" id="KW-0830">Ubiquinone</keyword>
<proteinExistence type="inferred from homology"/>
<evidence type="ECO:0000313" key="13">
    <source>
        <dbReference type="EMBL" id="AYQ22951.1"/>
    </source>
</evidence>
<dbReference type="InterPro" id="IPR018086">
    <property type="entry name" value="NADH_UbQ_OxRdtase_su1_CS"/>
</dbReference>
<dbReference type="GO" id="GO:0005743">
    <property type="term" value="C:mitochondrial inner membrane"/>
    <property type="evidence" value="ECO:0007669"/>
    <property type="project" value="UniProtKB-SubCell"/>
</dbReference>
<keyword evidence="11 13" id="KW-0496">Mitochondrion</keyword>
<gene>
    <name evidence="13" type="primary">NAD1</name>
</gene>
<evidence type="ECO:0000256" key="7">
    <source>
        <dbReference type="ARBA" id="ARBA00022989"/>
    </source>
</evidence>
<feature type="transmembrane region" description="Helical" evidence="12">
    <location>
        <begin position="222"/>
        <end position="248"/>
    </location>
</feature>
<dbReference type="PANTHER" id="PTHR11432">
    <property type="entry name" value="NADH DEHYDROGENASE SUBUNIT 1"/>
    <property type="match status" value="1"/>
</dbReference>
<dbReference type="HAMAP" id="MF_01350">
    <property type="entry name" value="NDH1_NuoH"/>
    <property type="match status" value="1"/>
</dbReference>
<geneLocation type="mitochondrion" evidence="13"/>
<comment type="function">
    <text evidence="1">Core subunit of the mitochondrial membrane respiratory chain NADH dehydrogenase (Complex I) that is believed to belong to the minimal assembly required for catalysis. Complex I functions in the transfer of electrons from NADH to the respiratory chain. The immediate electron acceptor for the enzyme is believed to be ubiquinone.</text>
</comment>
<dbReference type="PROSITE" id="PS00667">
    <property type="entry name" value="COMPLEX1_ND1_1"/>
    <property type="match status" value="1"/>
</dbReference>
<evidence type="ECO:0000256" key="1">
    <source>
        <dbReference type="ARBA" id="ARBA00003257"/>
    </source>
</evidence>
<feature type="transmembrane region" description="Helical" evidence="12">
    <location>
        <begin position="174"/>
        <end position="193"/>
    </location>
</feature>
<comment type="catalytic activity">
    <reaction evidence="11">
        <text>a ubiquinone + NADH + 5 H(+)(in) = a ubiquinol + NAD(+) + 4 H(+)(out)</text>
        <dbReference type="Rhea" id="RHEA:29091"/>
        <dbReference type="Rhea" id="RHEA-COMP:9565"/>
        <dbReference type="Rhea" id="RHEA-COMP:9566"/>
        <dbReference type="ChEBI" id="CHEBI:15378"/>
        <dbReference type="ChEBI" id="CHEBI:16389"/>
        <dbReference type="ChEBI" id="CHEBI:17976"/>
        <dbReference type="ChEBI" id="CHEBI:57540"/>
        <dbReference type="ChEBI" id="CHEBI:57945"/>
        <dbReference type="EC" id="7.1.1.2"/>
    </reaction>
</comment>
<dbReference type="PROSITE" id="PS00668">
    <property type="entry name" value="COMPLEX1_ND1_2"/>
    <property type="match status" value="1"/>
</dbReference>
<dbReference type="EC" id="7.1.1.2" evidence="11"/>
<evidence type="ECO:0000256" key="11">
    <source>
        <dbReference type="RuleBase" id="RU000473"/>
    </source>
</evidence>
<evidence type="ECO:0000256" key="5">
    <source>
        <dbReference type="ARBA" id="ARBA00022448"/>
    </source>
</evidence>
<keyword evidence="10" id="KW-0520">NAD</keyword>
<dbReference type="GO" id="GO:0003954">
    <property type="term" value="F:NADH dehydrogenase activity"/>
    <property type="evidence" value="ECO:0007669"/>
    <property type="project" value="TreeGrafter"/>
</dbReference>
<organism evidence="13">
    <name type="scientific">Pleurocryptella fimbriata</name>
    <dbReference type="NCBI Taxonomy" id="2480055"/>
    <lineage>
        <taxon>Eukaryota</taxon>
        <taxon>Metazoa</taxon>
        <taxon>Ecdysozoa</taxon>
        <taxon>Arthropoda</taxon>
        <taxon>Crustacea</taxon>
        <taxon>Multicrustacea</taxon>
        <taxon>Malacostraca</taxon>
        <taxon>Eumalacostraca</taxon>
        <taxon>Peracarida</taxon>
        <taxon>Isopoda</taxon>
        <taxon>Epicaridea</taxon>
        <taxon>Bopyridoidea</taxon>
        <taxon>Bopyridae</taxon>
        <taxon>Pleurocryptella</taxon>
    </lineage>
</organism>
<evidence type="ECO:0000256" key="2">
    <source>
        <dbReference type="ARBA" id="ARBA00004225"/>
    </source>
</evidence>
<dbReference type="GO" id="GO:0008137">
    <property type="term" value="F:NADH dehydrogenase (ubiquinone) activity"/>
    <property type="evidence" value="ECO:0007669"/>
    <property type="project" value="UniProtKB-EC"/>
</dbReference>
<feature type="transmembrane region" description="Helical" evidence="12">
    <location>
        <begin position="104"/>
        <end position="122"/>
    </location>
</feature>
<evidence type="ECO:0000256" key="3">
    <source>
        <dbReference type="ARBA" id="ARBA00010535"/>
    </source>
</evidence>
<dbReference type="PANTHER" id="PTHR11432:SF3">
    <property type="entry name" value="NADH-UBIQUINONE OXIDOREDUCTASE CHAIN 1"/>
    <property type="match status" value="1"/>
</dbReference>
<evidence type="ECO:0000256" key="4">
    <source>
        <dbReference type="ARBA" id="ARBA00021009"/>
    </source>
</evidence>
<dbReference type="AlphaFoldDB" id="A0A8K1Y3K2"/>
<keyword evidence="6 10" id="KW-0812">Transmembrane</keyword>
<dbReference type="EMBL" id="MG729628">
    <property type="protein sequence ID" value="AYQ22951.1"/>
    <property type="molecule type" value="Genomic_DNA"/>
</dbReference>
<dbReference type="Pfam" id="PF00146">
    <property type="entry name" value="NADHdh"/>
    <property type="match status" value="1"/>
</dbReference>
<evidence type="ECO:0000256" key="8">
    <source>
        <dbReference type="ARBA" id="ARBA00023075"/>
    </source>
</evidence>
<evidence type="ECO:0000256" key="10">
    <source>
        <dbReference type="RuleBase" id="RU000471"/>
    </source>
</evidence>
<comment type="subcellular location">
    <subcellularLocation>
        <location evidence="10">Mitochondrion inner membrane</location>
        <topology evidence="10">Multi-pass membrane protein</topology>
    </subcellularLocation>
    <subcellularLocation>
        <location evidence="2">Mitochondrion membrane</location>
        <topology evidence="2">Multi-pass membrane protein</topology>
    </subcellularLocation>
</comment>
<protein>
    <recommendedName>
        <fullName evidence="4 11">NADH-ubiquinone oxidoreductase chain 1</fullName>
        <ecNumber evidence="11">7.1.1.2</ecNumber>
    </recommendedName>
</protein>